<keyword evidence="3 6" id="KW-0808">Transferase</keyword>
<evidence type="ECO:0000256" key="3">
    <source>
        <dbReference type="ARBA" id="ARBA00022679"/>
    </source>
</evidence>
<comment type="similarity">
    <text evidence="6">Belongs to the methyltransferase superfamily. tRNA (adenine-N(6)-)-methyltransferase family.</text>
</comment>
<dbReference type="GO" id="GO:0016430">
    <property type="term" value="F:tRNA (adenine-N6)-methyltransferase activity"/>
    <property type="evidence" value="ECO:0007669"/>
    <property type="project" value="UniProtKB-UniRule"/>
</dbReference>
<dbReference type="PANTHER" id="PTHR47739">
    <property type="entry name" value="TRNA1(VAL) (ADENINE(37)-N6)-METHYLTRANSFERASE"/>
    <property type="match status" value="1"/>
</dbReference>
<evidence type="ECO:0000256" key="5">
    <source>
        <dbReference type="ARBA" id="ARBA00022694"/>
    </source>
</evidence>
<dbReference type="CDD" id="cd02440">
    <property type="entry name" value="AdoMet_MTases"/>
    <property type="match status" value="1"/>
</dbReference>
<keyword evidence="2 6" id="KW-0489">Methyltransferase</keyword>
<name>A0A0P7XD19_9BACT</name>
<dbReference type="Proteomes" id="UP000050421">
    <property type="component" value="Unassembled WGS sequence"/>
</dbReference>
<evidence type="ECO:0000256" key="2">
    <source>
        <dbReference type="ARBA" id="ARBA00022603"/>
    </source>
</evidence>
<evidence type="ECO:0000256" key="6">
    <source>
        <dbReference type="HAMAP-Rule" id="MF_01872"/>
    </source>
</evidence>
<dbReference type="GO" id="GO:0008033">
    <property type="term" value="P:tRNA processing"/>
    <property type="evidence" value="ECO:0007669"/>
    <property type="project" value="UniProtKB-UniRule"/>
</dbReference>
<comment type="caution">
    <text evidence="8">The sequence shown here is derived from an EMBL/GenBank/DDBJ whole genome shotgun (WGS) entry which is preliminary data.</text>
</comment>
<evidence type="ECO:0000256" key="1">
    <source>
        <dbReference type="ARBA" id="ARBA00022490"/>
    </source>
</evidence>
<dbReference type="eggNOG" id="COG4123">
    <property type="taxonomic scope" value="Bacteria"/>
</dbReference>
<dbReference type="HAMAP" id="MF_01872">
    <property type="entry name" value="tRNA_methyltr_YfiC"/>
    <property type="match status" value="1"/>
</dbReference>
<protein>
    <recommendedName>
        <fullName evidence="6">tRNA1(Val) (adenine(37)-N6)-methyltransferase</fullName>
        <ecNumber evidence="6">2.1.1.223</ecNumber>
    </recommendedName>
    <alternativeName>
        <fullName evidence="6">tRNA m6A37 methyltransferase</fullName>
    </alternativeName>
</protein>
<comment type="catalytic activity">
    <reaction evidence="6">
        <text>adenosine(37) in tRNA1(Val) + S-adenosyl-L-methionine = N(6)-methyladenosine(37) in tRNA1(Val) + S-adenosyl-L-homocysteine + H(+)</text>
        <dbReference type="Rhea" id="RHEA:43160"/>
        <dbReference type="Rhea" id="RHEA-COMP:10369"/>
        <dbReference type="Rhea" id="RHEA-COMP:10370"/>
        <dbReference type="ChEBI" id="CHEBI:15378"/>
        <dbReference type="ChEBI" id="CHEBI:57856"/>
        <dbReference type="ChEBI" id="CHEBI:59789"/>
        <dbReference type="ChEBI" id="CHEBI:74411"/>
        <dbReference type="ChEBI" id="CHEBI:74449"/>
        <dbReference type="EC" id="2.1.1.223"/>
    </reaction>
</comment>
<keyword evidence="5 6" id="KW-0819">tRNA processing</keyword>
<evidence type="ECO:0000259" key="7">
    <source>
        <dbReference type="Pfam" id="PF05175"/>
    </source>
</evidence>
<dbReference type="InterPro" id="IPR029063">
    <property type="entry name" value="SAM-dependent_MTases_sf"/>
</dbReference>
<accession>A0A0P7XD19</accession>
<dbReference type="GO" id="GO:0003676">
    <property type="term" value="F:nucleic acid binding"/>
    <property type="evidence" value="ECO:0007669"/>
    <property type="project" value="InterPro"/>
</dbReference>
<dbReference type="PROSITE" id="PS00092">
    <property type="entry name" value="N6_MTASE"/>
    <property type="match status" value="1"/>
</dbReference>
<gene>
    <name evidence="8" type="primary">trmX</name>
    <name evidence="8" type="ORF">HLUCCX10_13185</name>
</gene>
<dbReference type="InterPro" id="IPR022882">
    <property type="entry name" value="tRNA_adenine-N6_MeTrfase"/>
</dbReference>
<sequence>MPNTWFQFQQFRVNQDRCGMKVSTDAVLLGALAQAKSPKRILDIGTGTGVIALMMAQRFSNAKVAAVELDPDAGSQASENFEESDFCDRLELVHGRVQDYDSSGKFDLVVSNPPYFSNHLPTTDLKRQRALHTDSLSFQELAEAVDRNLSADGQFWVILPPKESSVLEEILCNKGFHCSTSILIQDNPKLKFHRIVSSFSRYQKERQAKEIALKNEEGSFSEAYKKLISGFLLGY</sequence>
<dbReference type="GO" id="GO:0032259">
    <property type="term" value="P:methylation"/>
    <property type="evidence" value="ECO:0007669"/>
    <property type="project" value="UniProtKB-KW"/>
</dbReference>
<keyword evidence="1 6" id="KW-0963">Cytoplasm</keyword>
<evidence type="ECO:0000313" key="9">
    <source>
        <dbReference type="Proteomes" id="UP000050421"/>
    </source>
</evidence>
<evidence type="ECO:0000256" key="4">
    <source>
        <dbReference type="ARBA" id="ARBA00022691"/>
    </source>
</evidence>
<dbReference type="Gene3D" id="3.40.50.150">
    <property type="entry name" value="Vaccinia Virus protein VP39"/>
    <property type="match status" value="1"/>
</dbReference>
<feature type="domain" description="Methyltransferase small" evidence="7">
    <location>
        <begin position="26"/>
        <end position="120"/>
    </location>
</feature>
<dbReference type="STRING" id="1305737.GCA_000526355_02204"/>
<dbReference type="PANTHER" id="PTHR47739:SF1">
    <property type="entry name" value="TRNA1(VAL) (ADENINE(37)-N6)-METHYLTRANSFERASE"/>
    <property type="match status" value="1"/>
</dbReference>
<dbReference type="InterPro" id="IPR050210">
    <property type="entry name" value="tRNA_Adenine-N(6)_MTase"/>
</dbReference>
<keyword evidence="4 6" id="KW-0949">S-adenosyl-L-methionine</keyword>
<dbReference type="GO" id="GO:0005737">
    <property type="term" value="C:cytoplasm"/>
    <property type="evidence" value="ECO:0007669"/>
    <property type="project" value="UniProtKB-SubCell"/>
</dbReference>
<comment type="subcellular location">
    <subcellularLocation>
        <location evidence="6">Cytoplasm</location>
    </subcellularLocation>
</comment>
<dbReference type="OrthoDB" id="5383291at2"/>
<dbReference type="Pfam" id="PF05175">
    <property type="entry name" value="MTS"/>
    <property type="match status" value="1"/>
</dbReference>
<organism evidence="8 9">
    <name type="scientific">Algoriphagus marincola HL-49</name>
    <dbReference type="NCBI Taxonomy" id="1305737"/>
    <lineage>
        <taxon>Bacteria</taxon>
        <taxon>Pseudomonadati</taxon>
        <taxon>Bacteroidota</taxon>
        <taxon>Cytophagia</taxon>
        <taxon>Cytophagales</taxon>
        <taxon>Cyclobacteriaceae</taxon>
        <taxon>Algoriphagus</taxon>
    </lineage>
</organism>
<dbReference type="AlphaFoldDB" id="A0A0P7XD19"/>
<dbReference type="SUPFAM" id="SSF53335">
    <property type="entry name" value="S-adenosyl-L-methionine-dependent methyltransferases"/>
    <property type="match status" value="1"/>
</dbReference>
<dbReference type="InterPro" id="IPR007848">
    <property type="entry name" value="Small_mtfrase_dom"/>
</dbReference>
<dbReference type="EC" id="2.1.1.223" evidence="6"/>
<dbReference type="PATRIC" id="fig|1305737.6.peg.3295"/>
<evidence type="ECO:0000313" key="8">
    <source>
        <dbReference type="EMBL" id="KPQ13373.1"/>
    </source>
</evidence>
<reference evidence="8 9" key="1">
    <citation type="submission" date="2015-09" db="EMBL/GenBank/DDBJ databases">
        <title>Identification and resolution of microdiversity through metagenomic sequencing of parallel consortia.</title>
        <authorList>
            <person name="Nelson W.C."/>
            <person name="Romine M.F."/>
            <person name="Lindemann S.R."/>
        </authorList>
    </citation>
    <scope>NUCLEOTIDE SEQUENCE [LARGE SCALE GENOMIC DNA]</scope>
    <source>
        <strain evidence="8">HL-49</strain>
    </source>
</reference>
<dbReference type="InterPro" id="IPR002052">
    <property type="entry name" value="DNA_methylase_N6_adenine_CS"/>
</dbReference>
<proteinExistence type="inferred from homology"/>
<comment type="function">
    <text evidence="6">Specifically methylates the adenine in position 37 of tRNA(1)(Val) (anticodon cmo5UAC).</text>
</comment>
<dbReference type="EMBL" id="LJXT01000092">
    <property type="protein sequence ID" value="KPQ13373.1"/>
    <property type="molecule type" value="Genomic_DNA"/>
</dbReference>